<evidence type="ECO:0000313" key="1">
    <source>
        <dbReference type="EMBL" id="JAD61753.1"/>
    </source>
</evidence>
<sequence length="8" mass="969">MTLNICFK</sequence>
<dbReference type="EMBL" id="GBRH01236142">
    <property type="protein sequence ID" value="JAD61753.1"/>
    <property type="molecule type" value="Transcribed_RNA"/>
</dbReference>
<protein>
    <submittedName>
        <fullName evidence="1">Uncharacterized protein</fullName>
    </submittedName>
</protein>
<organism evidence="1">
    <name type="scientific">Arundo donax</name>
    <name type="common">Giant reed</name>
    <name type="synonym">Donax arundinaceus</name>
    <dbReference type="NCBI Taxonomy" id="35708"/>
    <lineage>
        <taxon>Eukaryota</taxon>
        <taxon>Viridiplantae</taxon>
        <taxon>Streptophyta</taxon>
        <taxon>Embryophyta</taxon>
        <taxon>Tracheophyta</taxon>
        <taxon>Spermatophyta</taxon>
        <taxon>Magnoliopsida</taxon>
        <taxon>Liliopsida</taxon>
        <taxon>Poales</taxon>
        <taxon>Poaceae</taxon>
        <taxon>PACMAD clade</taxon>
        <taxon>Arundinoideae</taxon>
        <taxon>Arundineae</taxon>
        <taxon>Arundo</taxon>
    </lineage>
</organism>
<name>A0A0A9BHY7_ARUDO</name>
<proteinExistence type="predicted"/>
<reference evidence="1" key="1">
    <citation type="submission" date="2014-09" db="EMBL/GenBank/DDBJ databases">
        <authorList>
            <person name="Magalhaes I.L.F."/>
            <person name="Oliveira U."/>
            <person name="Santos F.R."/>
            <person name="Vidigal T.H.D.A."/>
            <person name="Brescovit A.D."/>
            <person name="Santos A.J."/>
        </authorList>
    </citation>
    <scope>NUCLEOTIDE SEQUENCE</scope>
    <source>
        <tissue evidence="1">Shoot tissue taken approximately 20 cm above the soil surface</tissue>
    </source>
</reference>
<accession>A0A0A9BHY7</accession>
<reference evidence="1" key="2">
    <citation type="journal article" date="2015" name="Data Brief">
        <title>Shoot transcriptome of the giant reed, Arundo donax.</title>
        <authorList>
            <person name="Barrero R.A."/>
            <person name="Guerrero F.D."/>
            <person name="Moolhuijzen P."/>
            <person name="Goolsby J.A."/>
            <person name="Tidwell J."/>
            <person name="Bellgard S.E."/>
            <person name="Bellgard M.I."/>
        </authorList>
    </citation>
    <scope>NUCLEOTIDE SEQUENCE</scope>
    <source>
        <tissue evidence="1">Shoot tissue taken approximately 20 cm above the soil surface</tissue>
    </source>
</reference>